<dbReference type="EMBL" id="OJIN01000196">
    <property type="protein sequence ID" value="SPD75346.1"/>
    <property type="molecule type" value="Genomic_DNA"/>
</dbReference>
<name>A0A445N0S3_9BACT</name>
<protein>
    <submittedName>
        <fullName evidence="1">Uncharacterized protein</fullName>
    </submittedName>
</protein>
<reference evidence="1" key="1">
    <citation type="submission" date="2018-01" db="EMBL/GenBank/DDBJ databases">
        <authorList>
            <person name="Regsiter A."/>
            <person name="William W."/>
        </authorList>
    </citation>
    <scope>NUCLEOTIDE SEQUENCE</scope>
    <source>
        <strain evidence="1">TRIP AH-1</strain>
    </source>
</reference>
<sequence length="171" mass="19843">MIRFIHSNPRFEKRLNELRRSERFAVAAAKRANKIIANLIQMGSASIIETGRLSRHGEARIPNCVKYDLGKGYRLISVKKGEHFFLLYIGTHDDCHKWIEDNRGLIPAIHKNDDMTRVVNNTISPEHREEQENEQELDYDDILMAKITEKDLRYVFSGLFRKSSLAKDSSL</sequence>
<dbReference type="AlphaFoldDB" id="A0A445N0S3"/>
<gene>
    <name evidence="1" type="ORF">PITCH_A530008</name>
</gene>
<accession>A0A445N0S3</accession>
<evidence type="ECO:0000313" key="1">
    <source>
        <dbReference type="EMBL" id="SPD75346.1"/>
    </source>
</evidence>
<proteinExistence type="predicted"/>
<organism evidence="1">
    <name type="scientific">uncultured Desulfobacterium sp</name>
    <dbReference type="NCBI Taxonomy" id="201089"/>
    <lineage>
        <taxon>Bacteria</taxon>
        <taxon>Pseudomonadati</taxon>
        <taxon>Thermodesulfobacteriota</taxon>
        <taxon>Desulfobacteria</taxon>
        <taxon>Desulfobacterales</taxon>
        <taxon>Desulfobacteriaceae</taxon>
        <taxon>Desulfobacterium</taxon>
        <taxon>environmental samples</taxon>
    </lineage>
</organism>